<comment type="caution">
    <text evidence="1">The sequence shown here is derived from an EMBL/GenBank/DDBJ whole genome shotgun (WGS) entry which is preliminary data.</text>
</comment>
<gene>
    <name evidence="1" type="ORF">MC70_015310</name>
</gene>
<reference evidence="2" key="1">
    <citation type="submission" date="2017-12" db="EMBL/GenBank/DDBJ databases">
        <title>FDA dAtabase for Regulatory Grade micrObial Sequences (FDA-ARGOS): Supporting development and validation of Infectious Disease Dx tests.</title>
        <authorList>
            <person name="Campos J."/>
            <person name="Goldberg B."/>
            <person name="Tallon L."/>
            <person name="Sadzewicz L."/>
            <person name="Sengamalay N."/>
            <person name="Ott S."/>
            <person name="Godinez A."/>
            <person name="Nagaraj S."/>
            <person name="Vavikolanu K."/>
            <person name="Vyas G."/>
            <person name="Nadendla S."/>
            <person name="Aluvathingal J."/>
            <person name="Geyer C."/>
            <person name="Nandy P."/>
            <person name="Hobson J."/>
            <person name="Sichtig H."/>
        </authorList>
    </citation>
    <scope>NUCLEOTIDE SEQUENCE [LARGE SCALE GENOMIC DNA]</scope>
    <source>
        <strain evidence="2">FDAARGOS_79</strain>
    </source>
</reference>
<dbReference type="InterPro" id="IPR009679">
    <property type="entry name" value="Phage_186_CII-like"/>
</dbReference>
<dbReference type="EMBL" id="JTBC02000002">
    <property type="protein sequence ID" value="PNO71285.1"/>
    <property type="molecule type" value="Genomic_DNA"/>
</dbReference>
<dbReference type="GO" id="GO:0003677">
    <property type="term" value="F:DNA binding"/>
    <property type="evidence" value="ECO:0007669"/>
    <property type="project" value="InterPro"/>
</dbReference>
<dbReference type="Pfam" id="PF06892">
    <property type="entry name" value="Phage_CP76"/>
    <property type="match status" value="1"/>
</dbReference>
<name>A0AAP8TRF9_SERMA</name>
<evidence type="ECO:0000313" key="2">
    <source>
        <dbReference type="Proteomes" id="UP000030378"/>
    </source>
</evidence>
<evidence type="ECO:0000313" key="1">
    <source>
        <dbReference type="EMBL" id="PNO71285.1"/>
    </source>
</evidence>
<dbReference type="RefSeq" id="WP_102984951.1">
    <property type="nucleotide sequence ID" value="NZ_CP193986.1"/>
</dbReference>
<accession>A0AAP8TRF9</accession>
<evidence type="ECO:0008006" key="3">
    <source>
        <dbReference type="Google" id="ProtNLM"/>
    </source>
</evidence>
<dbReference type="Proteomes" id="UP000030378">
    <property type="component" value="Unassembled WGS sequence"/>
</dbReference>
<protein>
    <recommendedName>
        <fullName evidence="3">Phage regulatory CII family protein</fullName>
    </recommendedName>
</protein>
<organism evidence="1 2">
    <name type="scientific">Serratia marcescens</name>
    <dbReference type="NCBI Taxonomy" id="615"/>
    <lineage>
        <taxon>Bacteria</taxon>
        <taxon>Pseudomonadati</taxon>
        <taxon>Pseudomonadota</taxon>
        <taxon>Gammaproteobacteria</taxon>
        <taxon>Enterobacterales</taxon>
        <taxon>Yersiniaceae</taxon>
        <taxon>Serratia</taxon>
    </lineage>
</organism>
<sequence>MFDFEVSKHPHFEMACRQFALRQNLVRVAEQIGMKPQMLRNKLNPEQPHQLSCTELLAITDATEDSSLVDALLAQLNCLPSVPVNGACAGNISTYALKATAAVGSVAAAAVEGDHKTASRKSALLDSVNTAIRHLSLIGLTVQNRIQSNPALATTVDVLGGLGAVAGLA</sequence>
<proteinExistence type="predicted"/>
<dbReference type="AlphaFoldDB" id="A0AAP8TRF9"/>